<dbReference type="Proteomes" id="UP000092445">
    <property type="component" value="Unassembled WGS sequence"/>
</dbReference>
<keyword evidence="2" id="KW-1185">Reference proteome</keyword>
<name>A0A1A9ZRB3_GLOPL</name>
<dbReference type="VEuPathDB" id="VectorBase:GPAI022571"/>
<dbReference type="AlphaFoldDB" id="A0A1A9ZRB3"/>
<organism evidence="1 2">
    <name type="scientific">Glossina pallidipes</name>
    <name type="common">Tsetse fly</name>
    <dbReference type="NCBI Taxonomy" id="7398"/>
    <lineage>
        <taxon>Eukaryota</taxon>
        <taxon>Metazoa</taxon>
        <taxon>Ecdysozoa</taxon>
        <taxon>Arthropoda</taxon>
        <taxon>Hexapoda</taxon>
        <taxon>Insecta</taxon>
        <taxon>Pterygota</taxon>
        <taxon>Neoptera</taxon>
        <taxon>Endopterygota</taxon>
        <taxon>Diptera</taxon>
        <taxon>Brachycera</taxon>
        <taxon>Muscomorpha</taxon>
        <taxon>Hippoboscoidea</taxon>
        <taxon>Glossinidae</taxon>
        <taxon>Glossina</taxon>
    </lineage>
</organism>
<evidence type="ECO:0000313" key="1">
    <source>
        <dbReference type="EnsemblMetazoa" id="GPAI022571-PA"/>
    </source>
</evidence>
<dbReference type="EnsemblMetazoa" id="GPAI022571-RA">
    <property type="protein sequence ID" value="GPAI022571-PA"/>
    <property type="gene ID" value="GPAI022571"/>
</dbReference>
<accession>A0A1A9ZRB3</accession>
<sequence length="101" mass="11311">MAVVRSFTAAKIEILNGPNLNLTPQITFEIECCGFFVQQHCKLYEGTKLLLFRCILKYVNRILSSKVIPPLFDPLYSAFITIKMKTSNLSKPVLISGGKDA</sequence>
<proteinExistence type="predicted"/>
<reference evidence="2" key="1">
    <citation type="submission" date="2014-03" db="EMBL/GenBank/DDBJ databases">
        <authorList>
            <person name="Aksoy S."/>
            <person name="Warren W."/>
            <person name="Wilson R.K."/>
        </authorList>
    </citation>
    <scope>NUCLEOTIDE SEQUENCE [LARGE SCALE GENOMIC DNA]</scope>
    <source>
        <strain evidence="2">IAEA</strain>
    </source>
</reference>
<reference evidence="1" key="2">
    <citation type="submission" date="2020-05" db="UniProtKB">
        <authorList>
            <consortium name="EnsemblMetazoa"/>
        </authorList>
    </citation>
    <scope>IDENTIFICATION</scope>
    <source>
        <strain evidence="1">IAEA</strain>
    </source>
</reference>
<evidence type="ECO:0000313" key="2">
    <source>
        <dbReference type="Proteomes" id="UP000092445"/>
    </source>
</evidence>
<protein>
    <submittedName>
        <fullName evidence="1">Uncharacterized protein</fullName>
    </submittedName>
</protein>